<accession>A0ABT7HTP0</accession>
<dbReference type="EMBL" id="JANURM010000032">
    <property type="protein sequence ID" value="MDL0089988.1"/>
    <property type="molecule type" value="Genomic_DNA"/>
</dbReference>
<comment type="caution">
    <text evidence="2">The sequence shown here is derived from an EMBL/GenBank/DDBJ whole genome shotgun (WGS) entry which is preliminary data.</text>
</comment>
<sequence length="314" mass="36886">MKEKAVEKHQFIIHYYLIDETHSINTFIKNGIEKDFLNIINTINYELNINITLESKIAQNGGYIEVLDIIENHPVSSTLIASATAYTIRQIVEIVKYFLSGKHKRNELENRKLELEILKLEQENTKNTMDINNQLKQKLARPLSNYYTKIEKYEKIKAVGFGETTNNEYIVQRSEFKNFILIDDKETEIDDEANIELISPVLKEGRYKWRGIYNGKNIEFSMGDSKFKDDIINGRYDFGNGSFINCQLYITKTYDDFGNEVKNKTYRVAKVYEIKRDVFNDWISTHKGLIRKKTNFKNNIKSQNLFSDSDYKEV</sequence>
<evidence type="ECO:0000313" key="2">
    <source>
        <dbReference type="EMBL" id="MDL0089988.1"/>
    </source>
</evidence>
<protein>
    <submittedName>
        <fullName evidence="2">Uncharacterized protein</fullName>
    </submittedName>
</protein>
<name>A0ABT7HTP0_9BACT</name>
<dbReference type="RefSeq" id="WP_284938784.1">
    <property type="nucleotide sequence ID" value="NZ_JANURM010000032.1"/>
</dbReference>
<keyword evidence="3" id="KW-1185">Reference proteome</keyword>
<proteinExistence type="predicted"/>
<keyword evidence="1" id="KW-0175">Coiled coil</keyword>
<reference evidence="2" key="2">
    <citation type="journal article" date="2023" name="Microorganisms">
        <title>Isolation and Genomic Characteristics of Cat-Borne Campylobacter felis sp. nov. and Sheep-Borne Campylobacter ovis sp. nov.</title>
        <authorList>
            <person name="Wang H."/>
            <person name="Li Y."/>
            <person name="Gu Y."/>
            <person name="Zhou G."/>
            <person name="Chen X."/>
            <person name="Zhang X."/>
            <person name="Shao Z."/>
            <person name="Zhang J."/>
            <person name="Zhang M."/>
        </authorList>
    </citation>
    <scope>NUCLEOTIDE SEQUENCE</scope>
    <source>
        <strain evidence="2">PS10</strain>
    </source>
</reference>
<feature type="coiled-coil region" evidence="1">
    <location>
        <begin position="103"/>
        <end position="130"/>
    </location>
</feature>
<reference evidence="2" key="1">
    <citation type="submission" date="2022-08" db="EMBL/GenBank/DDBJ databases">
        <authorList>
            <person name="Wang H."/>
        </authorList>
    </citation>
    <scope>NUCLEOTIDE SEQUENCE</scope>
    <source>
        <strain evidence="2">PS10</strain>
    </source>
</reference>
<evidence type="ECO:0000313" key="3">
    <source>
        <dbReference type="Proteomes" id="UP001173801"/>
    </source>
</evidence>
<gene>
    <name evidence="2" type="ORF">NYG85_11545</name>
</gene>
<dbReference type="Proteomes" id="UP001173801">
    <property type="component" value="Unassembled WGS sequence"/>
</dbReference>
<evidence type="ECO:0000256" key="1">
    <source>
        <dbReference type="SAM" id="Coils"/>
    </source>
</evidence>
<organism evidence="2 3">
    <name type="scientific">Campylobacter gastrosuis</name>
    <dbReference type="NCBI Taxonomy" id="2974576"/>
    <lineage>
        <taxon>Bacteria</taxon>
        <taxon>Pseudomonadati</taxon>
        <taxon>Campylobacterota</taxon>
        <taxon>Epsilonproteobacteria</taxon>
        <taxon>Campylobacterales</taxon>
        <taxon>Campylobacteraceae</taxon>
        <taxon>Campylobacter</taxon>
    </lineage>
</organism>